<reference evidence="1" key="1">
    <citation type="journal article" date="2017" name="Nature">
        <title>The sunflower genome provides insights into oil metabolism, flowering and Asterid evolution.</title>
        <authorList>
            <person name="Badouin H."/>
            <person name="Gouzy J."/>
            <person name="Grassa C.J."/>
            <person name="Murat F."/>
            <person name="Staton S.E."/>
            <person name="Cottret L."/>
            <person name="Lelandais-Briere C."/>
            <person name="Owens G.L."/>
            <person name="Carrere S."/>
            <person name="Mayjonade B."/>
            <person name="Legrand L."/>
            <person name="Gill N."/>
            <person name="Kane N.C."/>
            <person name="Bowers J.E."/>
            <person name="Hubner S."/>
            <person name="Bellec A."/>
            <person name="Berard A."/>
            <person name="Berges H."/>
            <person name="Blanchet N."/>
            <person name="Boniface M.C."/>
            <person name="Brunel D."/>
            <person name="Catrice O."/>
            <person name="Chaidir N."/>
            <person name="Claudel C."/>
            <person name="Donnadieu C."/>
            <person name="Faraut T."/>
            <person name="Fievet G."/>
            <person name="Helmstetter N."/>
            <person name="King M."/>
            <person name="Knapp S.J."/>
            <person name="Lai Z."/>
            <person name="Le Paslier M.C."/>
            <person name="Lippi Y."/>
            <person name="Lorenzon L."/>
            <person name="Mandel J.R."/>
            <person name="Marage G."/>
            <person name="Marchand G."/>
            <person name="Marquand E."/>
            <person name="Bret-Mestries E."/>
            <person name="Morien E."/>
            <person name="Nambeesan S."/>
            <person name="Nguyen T."/>
            <person name="Pegot-Espagnet P."/>
            <person name="Pouilly N."/>
            <person name="Raftis F."/>
            <person name="Sallet E."/>
            <person name="Schiex T."/>
            <person name="Thomas J."/>
            <person name="Vandecasteele C."/>
            <person name="Vares D."/>
            <person name="Vear F."/>
            <person name="Vautrin S."/>
            <person name="Crespi M."/>
            <person name="Mangin B."/>
            <person name="Burke J.M."/>
            <person name="Salse J."/>
            <person name="Munos S."/>
            <person name="Vincourt P."/>
            <person name="Rieseberg L.H."/>
            <person name="Langlade N.B."/>
        </authorList>
    </citation>
    <scope>NUCLEOTIDE SEQUENCE</scope>
    <source>
        <tissue evidence="1">Leaves</tissue>
    </source>
</reference>
<reference evidence="1" key="2">
    <citation type="submission" date="2020-06" db="EMBL/GenBank/DDBJ databases">
        <title>Helianthus annuus Genome sequencing and assembly Release 2.</title>
        <authorList>
            <person name="Gouzy J."/>
            <person name="Langlade N."/>
            <person name="Munos S."/>
        </authorList>
    </citation>
    <scope>NUCLEOTIDE SEQUENCE</scope>
    <source>
        <tissue evidence="1">Leaves</tissue>
    </source>
</reference>
<dbReference type="EMBL" id="MNCJ02000320">
    <property type="protein sequence ID" value="KAF5805014.1"/>
    <property type="molecule type" value="Genomic_DNA"/>
</dbReference>
<protein>
    <submittedName>
        <fullName evidence="1">Uncharacterized protein</fullName>
    </submittedName>
</protein>
<dbReference type="AlphaFoldDB" id="A0A9K3IXF4"/>
<evidence type="ECO:0000313" key="2">
    <source>
        <dbReference type="Proteomes" id="UP000215914"/>
    </source>
</evidence>
<sequence>METAPNSGIGKTNGRKDIADLEEVVGHFSFNSVQDSWWGGDMRGLLFCEVGETCVGGGSVWEGQ</sequence>
<keyword evidence="2" id="KW-1185">Reference proteome</keyword>
<accession>A0A9K3IXF4</accession>
<evidence type="ECO:0000313" key="1">
    <source>
        <dbReference type="EMBL" id="KAF5805014.1"/>
    </source>
</evidence>
<comment type="caution">
    <text evidence="1">The sequence shown here is derived from an EMBL/GenBank/DDBJ whole genome shotgun (WGS) entry which is preliminary data.</text>
</comment>
<proteinExistence type="predicted"/>
<dbReference type="Proteomes" id="UP000215914">
    <property type="component" value="Unassembled WGS sequence"/>
</dbReference>
<organism evidence="1 2">
    <name type="scientific">Helianthus annuus</name>
    <name type="common">Common sunflower</name>
    <dbReference type="NCBI Taxonomy" id="4232"/>
    <lineage>
        <taxon>Eukaryota</taxon>
        <taxon>Viridiplantae</taxon>
        <taxon>Streptophyta</taxon>
        <taxon>Embryophyta</taxon>
        <taxon>Tracheophyta</taxon>
        <taxon>Spermatophyta</taxon>
        <taxon>Magnoliopsida</taxon>
        <taxon>eudicotyledons</taxon>
        <taxon>Gunneridae</taxon>
        <taxon>Pentapetalae</taxon>
        <taxon>asterids</taxon>
        <taxon>campanulids</taxon>
        <taxon>Asterales</taxon>
        <taxon>Asteraceae</taxon>
        <taxon>Asteroideae</taxon>
        <taxon>Heliantheae alliance</taxon>
        <taxon>Heliantheae</taxon>
        <taxon>Helianthus</taxon>
    </lineage>
</organism>
<gene>
    <name evidence="1" type="ORF">HanXRQr2_Chr05g0203951</name>
</gene>
<dbReference type="Gramene" id="mRNA:HanXRQr2_Chr05g0203951">
    <property type="protein sequence ID" value="CDS:HanXRQr2_Chr05g0203951.1"/>
    <property type="gene ID" value="HanXRQr2_Chr05g0203951"/>
</dbReference>
<name>A0A9K3IXF4_HELAN</name>